<feature type="domain" description="Glycosyltransferase 2-like" evidence="1">
    <location>
        <begin position="6"/>
        <end position="168"/>
    </location>
</feature>
<dbReference type="InterPro" id="IPR029044">
    <property type="entry name" value="Nucleotide-diphossugar_trans"/>
</dbReference>
<dbReference type="GO" id="GO:0016757">
    <property type="term" value="F:glycosyltransferase activity"/>
    <property type="evidence" value="ECO:0007669"/>
    <property type="project" value="UniProtKB-KW"/>
</dbReference>
<evidence type="ECO:0000259" key="1">
    <source>
        <dbReference type="Pfam" id="PF00535"/>
    </source>
</evidence>
<dbReference type="RefSeq" id="WP_224460710.1">
    <property type="nucleotide sequence ID" value="NZ_JAIQZE010000004.1"/>
</dbReference>
<keyword evidence="3" id="KW-1185">Reference proteome</keyword>
<dbReference type="EMBL" id="JAIQZE010000004">
    <property type="protein sequence ID" value="MBZ9778354.1"/>
    <property type="molecule type" value="Genomic_DNA"/>
</dbReference>
<keyword evidence="2" id="KW-0328">Glycosyltransferase</keyword>
<evidence type="ECO:0000313" key="2">
    <source>
        <dbReference type="EMBL" id="MBZ9778354.1"/>
    </source>
</evidence>
<dbReference type="Pfam" id="PF00535">
    <property type="entry name" value="Glycos_transf_2"/>
    <property type="match status" value="1"/>
</dbReference>
<gene>
    <name evidence="2" type="ORF">LB452_05400</name>
</gene>
<dbReference type="PANTHER" id="PTHR22916">
    <property type="entry name" value="GLYCOSYLTRANSFERASE"/>
    <property type="match status" value="1"/>
</dbReference>
<organism evidence="2 3">
    <name type="scientific">Psychroflexus longus</name>
    <dbReference type="NCBI Taxonomy" id="2873596"/>
    <lineage>
        <taxon>Bacteria</taxon>
        <taxon>Pseudomonadati</taxon>
        <taxon>Bacteroidota</taxon>
        <taxon>Flavobacteriia</taxon>
        <taxon>Flavobacteriales</taxon>
        <taxon>Flavobacteriaceae</taxon>
        <taxon>Psychroflexus</taxon>
    </lineage>
</organism>
<sequence>MSHFFSVVIPLFNKENYILKTLDSVLKQEYNDFEIIVINDGSSDSSLEKVKSVKDSRLKVISQKNQGVSVARNKGIFEAKGQYIALLDADDYWYPHHLNSLKQLIKLFPNAGFYGDRYEINSKDNATRLAVLPNYIENKPVIIRDYFKESLADPILCSCTCAFRKDVFFEIGKFDPKLRTAQDLDFFVRGALKFPVAFHPKVGLKYIKDSENNLAKSKFNSDRFYFVSKYKLEERQHPSLKNYLDVNRYALVIRCKLEGDILWKKVISEIDPQNLNNKQKFLLKLPPLLLRFLKTIQILLMRRGTYLTAFR</sequence>
<accession>A0ABS7XIW6</accession>
<dbReference type="SUPFAM" id="SSF53448">
    <property type="entry name" value="Nucleotide-diphospho-sugar transferases"/>
    <property type="match status" value="1"/>
</dbReference>
<dbReference type="PANTHER" id="PTHR22916:SF3">
    <property type="entry name" value="UDP-GLCNAC:BETAGAL BETA-1,3-N-ACETYLGLUCOSAMINYLTRANSFERASE-LIKE PROTEIN 1"/>
    <property type="match status" value="1"/>
</dbReference>
<comment type="caution">
    <text evidence="2">The sequence shown here is derived from an EMBL/GenBank/DDBJ whole genome shotgun (WGS) entry which is preliminary data.</text>
</comment>
<dbReference type="InterPro" id="IPR001173">
    <property type="entry name" value="Glyco_trans_2-like"/>
</dbReference>
<protein>
    <submittedName>
        <fullName evidence="2">Glycosyltransferase</fullName>
        <ecNumber evidence="2">2.4.-.-</ecNumber>
    </submittedName>
</protein>
<dbReference type="Gene3D" id="3.90.550.10">
    <property type="entry name" value="Spore Coat Polysaccharide Biosynthesis Protein SpsA, Chain A"/>
    <property type="match status" value="1"/>
</dbReference>
<dbReference type="EC" id="2.4.-.-" evidence="2"/>
<dbReference type="Proteomes" id="UP001199314">
    <property type="component" value="Unassembled WGS sequence"/>
</dbReference>
<reference evidence="3" key="1">
    <citation type="submission" date="2023-07" db="EMBL/GenBank/DDBJ databases">
        <title>Novel species isolated from saline lakes on Tibetan Plateau.</title>
        <authorList>
            <person name="Lu H."/>
        </authorList>
    </citation>
    <scope>NUCLEOTIDE SEQUENCE [LARGE SCALE GENOMIC DNA]</scope>
    <source>
        <strain evidence="3">CAK8W</strain>
    </source>
</reference>
<name>A0ABS7XIW6_9FLAO</name>
<keyword evidence="2" id="KW-0808">Transferase</keyword>
<proteinExistence type="predicted"/>
<evidence type="ECO:0000313" key="3">
    <source>
        <dbReference type="Proteomes" id="UP001199314"/>
    </source>
</evidence>